<dbReference type="Gene3D" id="1.10.150.130">
    <property type="match status" value="1"/>
</dbReference>
<evidence type="ECO:0000256" key="2">
    <source>
        <dbReference type="ARBA" id="ARBA00023125"/>
    </source>
</evidence>
<dbReference type="SUPFAM" id="SSF56349">
    <property type="entry name" value="DNA breaking-rejoining enzymes"/>
    <property type="match status" value="1"/>
</dbReference>
<evidence type="ECO:0000313" key="6">
    <source>
        <dbReference type="Proteomes" id="UP001338137"/>
    </source>
</evidence>
<keyword evidence="3" id="KW-0233">DNA recombination</keyword>
<dbReference type="InterPro" id="IPR011010">
    <property type="entry name" value="DNA_brk_join_enz"/>
</dbReference>
<dbReference type="Pfam" id="PF00589">
    <property type="entry name" value="Phage_integrase"/>
    <property type="match status" value="1"/>
</dbReference>
<gene>
    <name evidence="5" type="ORF">P4I72_06465</name>
</gene>
<protein>
    <submittedName>
        <fullName evidence="5">Tyrosine-type recombinase/integrase</fullName>
    </submittedName>
</protein>
<dbReference type="Gene3D" id="1.10.443.10">
    <property type="entry name" value="Intergrase catalytic core"/>
    <property type="match status" value="1"/>
</dbReference>
<evidence type="ECO:0000256" key="3">
    <source>
        <dbReference type="ARBA" id="ARBA00023172"/>
    </source>
</evidence>
<dbReference type="InterPro" id="IPR013762">
    <property type="entry name" value="Integrase-like_cat_sf"/>
</dbReference>
<organism evidence="5 6">
    <name type="scientific">Paenibacillus alba</name>
    <dbReference type="NCBI Taxonomy" id="1197127"/>
    <lineage>
        <taxon>Bacteria</taxon>
        <taxon>Bacillati</taxon>
        <taxon>Bacillota</taxon>
        <taxon>Bacilli</taxon>
        <taxon>Bacillales</taxon>
        <taxon>Paenibacillaceae</taxon>
        <taxon>Paenibacillus</taxon>
    </lineage>
</organism>
<keyword evidence="2" id="KW-0238">DNA-binding</keyword>
<proteinExistence type="predicted"/>
<reference evidence="5 6" key="1">
    <citation type="submission" date="2023-03" db="EMBL/GenBank/DDBJ databases">
        <title>Bacillus Genome Sequencing.</title>
        <authorList>
            <person name="Dunlap C."/>
        </authorList>
    </citation>
    <scope>NUCLEOTIDE SEQUENCE [LARGE SCALE GENOMIC DNA]</scope>
    <source>
        <strain evidence="5 6">BD-533</strain>
    </source>
</reference>
<keyword evidence="6" id="KW-1185">Reference proteome</keyword>
<dbReference type="InterPro" id="IPR004107">
    <property type="entry name" value="Integrase_SAM-like_N"/>
</dbReference>
<evidence type="ECO:0000256" key="1">
    <source>
        <dbReference type="ARBA" id="ARBA00022908"/>
    </source>
</evidence>
<dbReference type="EMBL" id="JARLKY010000012">
    <property type="protein sequence ID" value="MEC0226759.1"/>
    <property type="molecule type" value="Genomic_DNA"/>
</dbReference>
<evidence type="ECO:0000313" key="5">
    <source>
        <dbReference type="EMBL" id="MEC0226759.1"/>
    </source>
</evidence>
<sequence length="152" mass="18011">MLPQHNAKPHYKPNVYDVEKSIVRKRIIPVIGLHKLQQIKPLAVTRFYNQLQENYSSDYARHIHVVLRNAFVMAEKWEMILDNPIKKVIPPRIKKKEMKVWTVEQCMIFLIEAEGHAHYIAFSLAIHTGMRRGEILGLRWKDINYKTKTLRV</sequence>
<feature type="domain" description="Tyr recombinase" evidence="4">
    <location>
        <begin position="96"/>
        <end position="152"/>
    </location>
</feature>
<accession>A0ABU6FXW8</accession>
<comment type="caution">
    <text evidence="5">The sequence shown here is derived from an EMBL/GenBank/DDBJ whole genome shotgun (WGS) entry which is preliminary data.</text>
</comment>
<name>A0ABU6FXW8_9BACL</name>
<keyword evidence="1" id="KW-0229">DNA integration</keyword>
<dbReference type="Proteomes" id="UP001338137">
    <property type="component" value="Unassembled WGS sequence"/>
</dbReference>
<evidence type="ECO:0000259" key="4">
    <source>
        <dbReference type="PROSITE" id="PS51898"/>
    </source>
</evidence>
<dbReference type="Pfam" id="PF14659">
    <property type="entry name" value="Phage_int_SAM_3"/>
    <property type="match status" value="1"/>
</dbReference>
<dbReference type="InterPro" id="IPR010998">
    <property type="entry name" value="Integrase_recombinase_N"/>
</dbReference>
<dbReference type="RefSeq" id="WP_326071168.1">
    <property type="nucleotide sequence ID" value="NZ_JARLKY010000012.1"/>
</dbReference>
<dbReference type="InterPro" id="IPR002104">
    <property type="entry name" value="Integrase_catalytic"/>
</dbReference>
<dbReference type="PROSITE" id="PS51898">
    <property type="entry name" value="TYR_RECOMBINASE"/>
    <property type="match status" value="1"/>
</dbReference>